<dbReference type="Pfam" id="PF13271">
    <property type="entry name" value="DUF4062"/>
    <property type="match status" value="1"/>
</dbReference>
<accession>A0ABZ0RR56</accession>
<dbReference type="EMBL" id="CP137624">
    <property type="protein sequence ID" value="WPK10707.1"/>
    <property type="molecule type" value="Genomic_DNA"/>
</dbReference>
<evidence type="ECO:0000313" key="2">
    <source>
        <dbReference type="EMBL" id="WPK10707.1"/>
    </source>
</evidence>
<dbReference type="RefSeq" id="WP_319835891.1">
    <property type="nucleotide sequence ID" value="NZ_CP137624.1"/>
</dbReference>
<gene>
    <name evidence="2" type="ORF">R6U77_12535</name>
</gene>
<protein>
    <submittedName>
        <fullName evidence="2">DUF4062 domain-containing protein</fullName>
    </submittedName>
</protein>
<reference evidence="2 3" key="1">
    <citation type="submission" date="2023-09" db="EMBL/GenBank/DDBJ databases">
        <authorList>
            <person name="Page C.A."/>
            <person name="Perez-Diaz I.M."/>
        </authorList>
    </citation>
    <scope>NUCLEOTIDE SEQUENCE [LARGE SCALE GENOMIC DNA]</scope>
    <source>
        <strain evidence="2 3">Ll15</strain>
    </source>
</reference>
<evidence type="ECO:0000259" key="1">
    <source>
        <dbReference type="Pfam" id="PF13271"/>
    </source>
</evidence>
<feature type="domain" description="DUF4062" evidence="1">
    <location>
        <begin position="6"/>
        <end position="89"/>
    </location>
</feature>
<name>A0ABZ0RR56_9BACI</name>
<sequence>MDKLSIFISSVAQDSLSQLRQTITDSLLDVGHHIVRYEESIYFTELDSVKTCLNYVDRSDMLLLFIDTRAGSMIASEGKTVTHLEFLKAYEKGKQILIYVNQVVITEFFSVLPSLKENYDLYEGNFEQFYDSLKSMNLSQIQDHYVLAFLYDVYIKGYYLQNLNLGTEMVTQVKTQLSIMTKEGLQYLSLKSAIDQAFDHFQMYGDFYENSLKFLEVIQKGEIIDTRRLLSKLRNLIVKEIEVFEIDTLYQTKYLTTIKPATAITLYESDIDEMKLVEYDGDVTAESIERDNKDSYVVQTAEDMDVEETLYYNEEKYLFYFLFKASPYIFCIHFPANGEMTSDYALKYQNHVLDAIIKSKGYQYCYFLKKLLGG</sequence>
<evidence type="ECO:0000313" key="3">
    <source>
        <dbReference type="Proteomes" id="UP001322664"/>
    </source>
</evidence>
<dbReference type="Proteomes" id="UP001322664">
    <property type="component" value="Chromosome"/>
</dbReference>
<organism evidence="2 3">
    <name type="scientific">Lysinibacillus louembei</name>
    <dbReference type="NCBI Taxonomy" id="1470088"/>
    <lineage>
        <taxon>Bacteria</taxon>
        <taxon>Bacillati</taxon>
        <taxon>Bacillota</taxon>
        <taxon>Bacilli</taxon>
        <taxon>Bacillales</taxon>
        <taxon>Bacillaceae</taxon>
        <taxon>Lysinibacillus</taxon>
    </lineage>
</organism>
<dbReference type="InterPro" id="IPR025139">
    <property type="entry name" value="DUF4062"/>
</dbReference>
<keyword evidence="3" id="KW-1185">Reference proteome</keyword>
<proteinExistence type="predicted"/>